<comment type="cofactor">
    <cofactor evidence="8">
        <name>Mg(2+)</name>
        <dbReference type="ChEBI" id="CHEBI:18420"/>
    </cofactor>
</comment>
<dbReference type="InterPro" id="IPR008278">
    <property type="entry name" value="4-PPantetheinyl_Trfase_dom"/>
</dbReference>
<gene>
    <name evidence="8 10" type="primary">acpS</name>
    <name evidence="10" type="ORF">EW093_12935</name>
</gene>
<protein>
    <recommendedName>
        <fullName evidence="8">Holo-[acyl-carrier-protein] synthase</fullName>
        <shortName evidence="8">Holo-ACP synthase</shortName>
        <ecNumber evidence="8">2.7.8.7</ecNumber>
    </recommendedName>
    <alternativeName>
        <fullName evidence="8">4'-phosphopantetheinyl transferase AcpS</fullName>
    </alternativeName>
</protein>
<evidence type="ECO:0000256" key="3">
    <source>
        <dbReference type="ARBA" id="ARBA00022723"/>
    </source>
</evidence>
<dbReference type="OrthoDB" id="517356at2"/>
<comment type="subcellular location">
    <subcellularLocation>
        <location evidence="8">Cytoplasm</location>
    </subcellularLocation>
</comment>
<dbReference type="Proteomes" id="UP000323824">
    <property type="component" value="Chromosome"/>
</dbReference>
<keyword evidence="7 8" id="KW-0275">Fatty acid biosynthesis</keyword>
<comment type="catalytic activity">
    <reaction evidence="8">
        <text>apo-[ACP] + CoA = holo-[ACP] + adenosine 3',5'-bisphosphate + H(+)</text>
        <dbReference type="Rhea" id="RHEA:12068"/>
        <dbReference type="Rhea" id="RHEA-COMP:9685"/>
        <dbReference type="Rhea" id="RHEA-COMP:9690"/>
        <dbReference type="ChEBI" id="CHEBI:15378"/>
        <dbReference type="ChEBI" id="CHEBI:29999"/>
        <dbReference type="ChEBI" id="CHEBI:57287"/>
        <dbReference type="ChEBI" id="CHEBI:58343"/>
        <dbReference type="ChEBI" id="CHEBI:64479"/>
        <dbReference type="EC" id="2.7.8.7"/>
    </reaction>
</comment>
<dbReference type="EC" id="2.7.8.7" evidence="8"/>
<feature type="binding site" evidence="8">
    <location>
        <position position="48"/>
    </location>
    <ligand>
        <name>Mg(2+)</name>
        <dbReference type="ChEBI" id="CHEBI:18420"/>
    </ligand>
</feature>
<dbReference type="NCBIfam" id="TIGR00516">
    <property type="entry name" value="acpS"/>
    <property type="match status" value="1"/>
</dbReference>
<name>A0A5C1QEY7_9SPIO</name>
<dbReference type="InterPro" id="IPR004568">
    <property type="entry name" value="Ppantetheine-prot_Trfase_dom"/>
</dbReference>
<dbReference type="GO" id="GO:0008897">
    <property type="term" value="F:holo-[acyl-carrier-protein] synthase activity"/>
    <property type="evidence" value="ECO:0007669"/>
    <property type="project" value="UniProtKB-UniRule"/>
</dbReference>
<comment type="function">
    <text evidence="8">Transfers the 4'-phosphopantetheine moiety from coenzyme A to a Ser of acyl-carrier-protein.</text>
</comment>
<reference evidence="10 11" key="1">
    <citation type="submission" date="2019-02" db="EMBL/GenBank/DDBJ databases">
        <authorList>
            <person name="Fomenkov A."/>
            <person name="Dubinina G."/>
            <person name="Grabovich M."/>
            <person name="Vincze T."/>
            <person name="Roberts R.J."/>
        </authorList>
    </citation>
    <scope>NUCLEOTIDE SEQUENCE [LARGE SCALE GENOMIC DNA]</scope>
    <source>
        <strain evidence="10 11">P</strain>
    </source>
</reference>
<keyword evidence="8" id="KW-0963">Cytoplasm</keyword>
<dbReference type="AlphaFoldDB" id="A0A5C1QEY7"/>
<reference evidence="10 11" key="2">
    <citation type="submission" date="2019-09" db="EMBL/GenBank/DDBJ databases">
        <title>Complete Genome Sequence and Methylome Analysis of free living Spirochaetas.</title>
        <authorList>
            <person name="Leshcheva N."/>
            <person name="Mikheeva N."/>
        </authorList>
    </citation>
    <scope>NUCLEOTIDE SEQUENCE [LARGE SCALE GENOMIC DNA]</scope>
    <source>
        <strain evidence="10 11">P</strain>
    </source>
</reference>
<evidence type="ECO:0000256" key="5">
    <source>
        <dbReference type="ARBA" id="ARBA00022842"/>
    </source>
</evidence>
<keyword evidence="11" id="KW-1185">Reference proteome</keyword>
<evidence type="ECO:0000259" key="9">
    <source>
        <dbReference type="Pfam" id="PF01648"/>
    </source>
</evidence>
<evidence type="ECO:0000313" key="11">
    <source>
        <dbReference type="Proteomes" id="UP000323824"/>
    </source>
</evidence>
<evidence type="ECO:0000256" key="4">
    <source>
        <dbReference type="ARBA" id="ARBA00022832"/>
    </source>
</evidence>
<evidence type="ECO:0000256" key="8">
    <source>
        <dbReference type="HAMAP-Rule" id="MF_00101"/>
    </source>
</evidence>
<dbReference type="EMBL" id="CP035807">
    <property type="protein sequence ID" value="QEN05579.1"/>
    <property type="molecule type" value="Genomic_DNA"/>
</dbReference>
<evidence type="ECO:0000256" key="7">
    <source>
        <dbReference type="ARBA" id="ARBA00023160"/>
    </source>
</evidence>
<keyword evidence="2 8" id="KW-0808">Transferase</keyword>
<dbReference type="KEGG" id="sper:EW093_12935"/>
<proteinExistence type="inferred from homology"/>
<evidence type="ECO:0000256" key="1">
    <source>
        <dbReference type="ARBA" id="ARBA00022516"/>
    </source>
</evidence>
<evidence type="ECO:0000256" key="6">
    <source>
        <dbReference type="ARBA" id="ARBA00023098"/>
    </source>
</evidence>
<accession>A0A5C1QEY7</accession>
<feature type="domain" description="4'-phosphopantetheinyl transferase" evidence="9">
    <location>
        <begin position="10"/>
        <end position="111"/>
    </location>
</feature>
<dbReference type="GO" id="GO:0000287">
    <property type="term" value="F:magnesium ion binding"/>
    <property type="evidence" value="ECO:0007669"/>
    <property type="project" value="UniProtKB-UniRule"/>
</dbReference>
<dbReference type="Gene3D" id="3.90.470.20">
    <property type="entry name" value="4'-phosphopantetheinyl transferase domain"/>
    <property type="match status" value="1"/>
</dbReference>
<dbReference type="SUPFAM" id="SSF56214">
    <property type="entry name" value="4'-phosphopantetheinyl transferase"/>
    <property type="match status" value="1"/>
</dbReference>
<keyword evidence="6 8" id="KW-0443">Lipid metabolism</keyword>
<dbReference type="HAMAP" id="MF_00101">
    <property type="entry name" value="AcpS"/>
    <property type="match status" value="1"/>
</dbReference>
<keyword evidence="4 8" id="KW-0276">Fatty acid metabolism</keyword>
<dbReference type="InterPro" id="IPR037143">
    <property type="entry name" value="4-PPantetheinyl_Trfase_dom_sf"/>
</dbReference>
<evidence type="ECO:0000313" key="10">
    <source>
        <dbReference type="EMBL" id="QEN05579.1"/>
    </source>
</evidence>
<dbReference type="GO" id="GO:0006633">
    <property type="term" value="P:fatty acid biosynthetic process"/>
    <property type="evidence" value="ECO:0007669"/>
    <property type="project" value="UniProtKB-UniRule"/>
</dbReference>
<dbReference type="NCBIfam" id="TIGR00556">
    <property type="entry name" value="pantethn_trn"/>
    <property type="match status" value="1"/>
</dbReference>
<sequence>MAKVKRFDKFLDNEAFLNKYFHKSEIDYVKSKGVSAAQSLAGKFAAREAFFKALGTGFIGFSPRDISVDNNKSGKPYITPNQSVINELDRLANNWKIHLSISHEKEYAIAQVILEA</sequence>
<comment type="similarity">
    <text evidence="8">Belongs to the P-Pant transferase superfamily. AcpS family.</text>
</comment>
<dbReference type="GO" id="GO:0005737">
    <property type="term" value="C:cytoplasm"/>
    <property type="evidence" value="ECO:0007669"/>
    <property type="project" value="UniProtKB-SubCell"/>
</dbReference>
<keyword evidence="1 8" id="KW-0444">Lipid biosynthesis</keyword>
<keyword evidence="3 8" id="KW-0479">Metal-binding</keyword>
<comment type="caution">
    <text evidence="8">Lacks conserved residue(s) required for the propagation of feature annotation.</text>
</comment>
<organism evidence="10 11">
    <name type="scientific">Thiospirochaeta perfilievii</name>
    <dbReference type="NCBI Taxonomy" id="252967"/>
    <lineage>
        <taxon>Bacteria</taxon>
        <taxon>Pseudomonadati</taxon>
        <taxon>Spirochaetota</taxon>
        <taxon>Spirochaetia</taxon>
        <taxon>Spirochaetales</taxon>
        <taxon>Spirochaetaceae</taxon>
        <taxon>Thiospirochaeta</taxon>
    </lineage>
</organism>
<keyword evidence="5 8" id="KW-0460">Magnesium</keyword>
<dbReference type="InterPro" id="IPR002582">
    <property type="entry name" value="ACPS"/>
</dbReference>
<evidence type="ECO:0000256" key="2">
    <source>
        <dbReference type="ARBA" id="ARBA00022679"/>
    </source>
</evidence>
<dbReference type="Pfam" id="PF01648">
    <property type="entry name" value="ACPS"/>
    <property type="match status" value="1"/>
</dbReference>